<keyword evidence="12" id="KW-1133">Transmembrane helix</keyword>
<evidence type="ECO:0000256" key="15">
    <source>
        <dbReference type="SAM" id="MobiDB-lite"/>
    </source>
</evidence>
<dbReference type="GO" id="GO:0000155">
    <property type="term" value="F:phosphorelay sensor kinase activity"/>
    <property type="evidence" value="ECO:0007669"/>
    <property type="project" value="InterPro"/>
</dbReference>
<dbReference type="Gene3D" id="1.10.287.130">
    <property type="match status" value="1"/>
</dbReference>
<dbReference type="SUPFAM" id="SSF47384">
    <property type="entry name" value="Homodimeric domain of signal transducing histidine kinase"/>
    <property type="match status" value="1"/>
</dbReference>
<dbReference type="EC" id="2.7.13.3" evidence="3"/>
<keyword evidence="10" id="KW-0547">Nucleotide-binding</keyword>
<dbReference type="InterPro" id="IPR013655">
    <property type="entry name" value="PAS_fold_3"/>
</dbReference>
<dbReference type="Proteomes" id="UP000290365">
    <property type="component" value="Chromosome"/>
</dbReference>
<dbReference type="InterPro" id="IPR005467">
    <property type="entry name" value="His_kinase_dom"/>
</dbReference>
<dbReference type="AlphaFoldDB" id="A0A4V0YY00"/>
<dbReference type="Pfam" id="PF08448">
    <property type="entry name" value="PAS_4"/>
    <property type="match status" value="1"/>
</dbReference>
<dbReference type="PANTHER" id="PTHR43304">
    <property type="entry name" value="PHYTOCHROME-LIKE PROTEIN CPH1"/>
    <property type="match status" value="1"/>
</dbReference>
<feature type="domain" description="Histidine kinase" evidence="16">
    <location>
        <begin position="424"/>
        <end position="657"/>
    </location>
</feature>
<gene>
    <name evidence="19" type="ORF">EPA93_00165</name>
</gene>
<dbReference type="OrthoDB" id="137860at2"/>
<dbReference type="GO" id="GO:0005886">
    <property type="term" value="C:plasma membrane"/>
    <property type="evidence" value="ECO:0007669"/>
    <property type="project" value="UniProtKB-SubCell"/>
</dbReference>
<protein>
    <recommendedName>
        <fullName evidence="3">histidine kinase</fullName>
        <ecNumber evidence="3">2.7.13.3</ecNumber>
    </recommendedName>
</protein>
<keyword evidence="20" id="KW-1185">Reference proteome</keyword>
<feature type="domain" description="PAC" evidence="18">
    <location>
        <begin position="126"/>
        <end position="178"/>
    </location>
</feature>
<dbReference type="SUPFAM" id="SSF55785">
    <property type="entry name" value="PYP-like sensor domain (PAS domain)"/>
    <property type="match status" value="3"/>
</dbReference>
<keyword evidence="4" id="KW-1003">Cell membrane</keyword>
<name>A0A4V0YY00_KTERU</name>
<evidence type="ECO:0000256" key="4">
    <source>
        <dbReference type="ARBA" id="ARBA00022475"/>
    </source>
</evidence>
<accession>A0A4V0YY00</accession>
<evidence type="ECO:0000256" key="8">
    <source>
        <dbReference type="ARBA" id="ARBA00022692"/>
    </source>
</evidence>
<evidence type="ECO:0000256" key="9">
    <source>
        <dbReference type="ARBA" id="ARBA00022737"/>
    </source>
</evidence>
<evidence type="ECO:0000256" key="7">
    <source>
        <dbReference type="ARBA" id="ARBA00022679"/>
    </source>
</evidence>
<evidence type="ECO:0000256" key="1">
    <source>
        <dbReference type="ARBA" id="ARBA00000085"/>
    </source>
</evidence>
<dbReference type="InterPro" id="IPR000700">
    <property type="entry name" value="PAS-assoc_C"/>
</dbReference>
<comment type="catalytic activity">
    <reaction evidence="1">
        <text>ATP + protein L-histidine = ADP + protein N-phospho-L-histidine.</text>
        <dbReference type="EC" id="2.7.13.3"/>
    </reaction>
</comment>
<dbReference type="Pfam" id="PF08447">
    <property type="entry name" value="PAS_3"/>
    <property type="match status" value="1"/>
</dbReference>
<feature type="domain" description="PAS" evidence="17">
    <location>
        <begin position="179"/>
        <end position="237"/>
    </location>
</feature>
<keyword evidence="6" id="KW-0597">Phosphoprotein</keyword>
<dbReference type="CDD" id="cd00082">
    <property type="entry name" value="HisKA"/>
    <property type="match status" value="1"/>
</dbReference>
<dbReference type="SUPFAM" id="SSF55874">
    <property type="entry name" value="ATPase domain of HSP90 chaperone/DNA topoisomerase II/histidine kinase"/>
    <property type="match status" value="1"/>
</dbReference>
<keyword evidence="14" id="KW-0472">Membrane</keyword>
<keyword evidence="11" id="KW-0418">Kinase</keyword>
<dbReference type="KEGG" id="kbs:EPA93_00165"/>
<dbReference type="InterPro" id="IPR000014">
    <property type="entry name" value="PAS"/>
</dbReference>
<dbReference type="PANTHER" id="PTHR43304:SF1">
    <property type="entry name" value="PAC DOMAIN-CONTAINING PROTEIN"/>
    <property type="match status" value="1"/>
</dbReference>
<dbReference type="PROSITE" id="PS50112">
    <property type="entry name" value="PAS"/>
    <property type="match status" value="3"/>
</dbReference>
<evidence type="ECO:0000259" key="17">
    <source>
        <dbReference type="PROSITE" id="PS50112"/>
    </source>
</evidence>
<keyword evidence="5" id="KW-0997">Cell inner membrane</keyword>
<evidence type="ECO:0000256" key="3">
    <source>
        <dbReference type="ARBA" id="ARBA00012438"/>
    </source>
</evidence>
<sequence>MNPDRFVSKTVYRSCIMPTQSTDDQNTYIPPDASSNGTTTSGENATLAAFPQEGLLELAIQAAGAGLWDWDLLNNHLTWSDQCKKLFGLPPDREMSFEVFVNTLHPDDLPVMDQALIESLVQRAEYNVEYRVIWPDKSVHWIDARGRAIYNPQGDPIRMVGIALDITSQKYAEELEQENTKKIQAIFESVTDAVVLVDSEWRITYMNSQAEQLFRANFTQAAGQTLWHVFPALYDTIFGERYREAMRKRQPDRIEAMYEPRGLWYEVRVYPLKDGSLALYTNNISEQKRVEAELRASELQFHRLVDSNIIGVFIGDIHGQIFEANEAFLSLLGFKKEDLAQGLRWDTLTPAEYEAGDQHAIGEMLEKGFCTPFEKEHITKNGKRVPVLAGAAMLQHPPDRFIGFVLDISSQKTLERQKDVFISMAGHELRTPLTAIKTSLQLMNRRLLRIKEELLKSTPTTSNTLEAVFTLLARSLRQIEVQNRLINDLVDVSRIAADKLVLTPKLCNLSEIVSTAIEDLQATDPDRKFILSLPQDQAILVVADADRIGQVVNNYVTNALKYSPDDRPITVGLQAEGADARVWVKDAGPGLSKEAQKHIWERFYQVKGVHTQNGGGIGLGLGLYICKTLIMLQHGTVGVDSTPGEGSSFWFTLPLAKVE</sequence>
<dbReference type="PRINTS" id="PR00344">
    <property type="entry name" value="BCTRLSENSOR"/>
</dbReference>
<dbReference type="InterPro" id="IPR035965">
    <property type="entry name" value="PAS-like_dom_sf"/>
</dbReference>
<dbReference type="FunFam" id="3.30.565.10:FF:000006">
    <property type="entry name" value="Sensor histidine kinase WalK"/>
    <property type="match status" value="1"/>
</dbReference>
<dbReference type="PROSITE" id="PS50109">
    <property type="entry name" value="HIS_KIN"/>
    <property type="match status" value="1"/>
</dbReference>
<dbReference type="NCBIfam" id="TIGR00229">
    <property type="entry name" value="sensory_box"/>
    <property type="match status" value="3"/>
</dbReference>
<dbReference type="EMBL" id="CP035758">
    <property type="protein sequence ID" value="QBD74491.1"/>
    <property type="molecule type" value="Genomic_DNA"/>
</dbReference>
<evidence type="ECO:0000256" key="12">
    <source>
        <dbReference type="ARBA" id="ARBA00022989"/>
    </source>
</evidence>
<dbReference type="SMART" id="SM00091">
    <property type="entry name" value="PAS"/>
    <property type="match status" value="3"/>
</dbReference>
<dbReference type="InterPro" id="IPR013656">
    <property type="entry name" value="PAS_4"/>
</dbReference>
<evidence type="ECO:0000259" key="18">
    <source>
        <dbReference type="PROSITE" id="PS50113"/>
    </source>
</evidence>
<evidence type="ECO:0000313" key="19">
    <source>
        <dbReference type="EMBL" id="QBD74491.1"/>
    </source>
</evidence>
<evidence type="ECO:0000256" key="5">
    <source>
        <dbReference type="ARBA" id="ARBA00022519"/>
    </source>
</evidence>
<keyword evidence="9" id="KW-0677">Repeat</keyword>
<evidence type="ECO:0000256" key="11">
    <source>
        <dbReference type="ARBA" id="ARBA00022777"/>
    </source>
</evidence>
<keyword evidence="7" id="KW-0808">Transferase</keyword>
<dbReference type="InterPro" id="IPR052162">
    <property type="entry name" value="Sensor_kinase/Photoreceptor"/>
</dbReference>
<dbReference type="InterPro" id="IPR036097">
    <property type="entry name" value="HisK_dim/P_sf"/>
</dbReference>
<organism evidence="19 20">
    <name type="scientific">Ktedonosporobacter rubrisoli</name>
    <dbReference type="NCBI Taxonomy" id="2509675"/>
    <lineage>
        <taxon>Bacteria</taxon>
        <taxon>Bacillati</taxon>
        <taxon>Chloroflexota</taxon>
        <taxon>Ktedonobacteria</taxon>
        <taxon>Ktedonobacterales</taxon>
        <taxon>Ktedonosporobacteraceae</taxon>
        <taxon>Ktedonosporobacter</taxon>
    </lineage>
</organism>
<evidence type="ECO:0000256" key="6">
    <source>
        <dbReference type="ARBA" id="ARBA00022553"/>
    </source>
</evidence>
<dbReference type="FunFam" id="2.10.70.100:FF:000001">
    <property type="entry name" value="Sensory transduction histidine kinase"/>
    <property type="match status" value="1"/>
</dbReference>
<feature type="domain" description="PAS" evidence="17">
    <location>
        <begin position="297"/>
        <end position="339"/>
    </location>
</feature>
<evidence type="ECO:0000313" key="20">
    <source>
        <dbReference type="Proteomes" id="UP000290365"/>
    </source>
</evidence>
<evidence type="ECO:0000259" key="16">
    <source>
        <dbReference type="PROSITE" id="PS50109"/>
    </source>
</evidence>
<comment type="subcellular location">
    <subcellularLocation>
        <location evidence="2">Cell inner membrane</location>
        <topology evidence="2">Multi-pass membrane protein</topology>
    </subcellularLocation>
</comment>
<dbReference type="PROSITE" id="PS50113">
    <property type="entry name" value="PAC"/>
    <property type="match status" value="1"/>
</dbReference>
<evidence type="ECO:0000256" key="13">
    <source>
        <dbReference type="ARBA" id="ARBA00023012"/>
    </source>
</evidence>
<proteinExistence type="predicted"/>
<dbReference type="InterPro" id="IPR036890">
    <property type="entry name" value="HATPase_C_sf"/>
</dbReference>
<keyword evidence="13" id="KW-0902">Two-component regulatory system</keyword>
<dbReference type="GO" id="GO:0000166">
    <property type="term" value="F:nucleotide binding"/>
    <property type="evidence" value="ECO:0007669"/>
    <property type="project" value="UniProtKB-KW"/>
</dbReference>
<keyword evidence="8" id="KW-0812">Transmembrane</keyword>
<dbReference type="SMART" id="SM00387">
    <property type="entry name" value="HATPase_c"/>
    <property type="match status" value="1"/>
</dbReference>
<feature type="region of interest" description="Disordered" evidence="15">
    <location>
        <begin position="22"/>
        <end position="43"/>
    </location>
</feature>
<evidence type="ECO:0000256" key="2">
    <source>
        <dbReference type="ARBA" id="ARBA00004429"/>
    </source>
</evidence>
<dbReference type="CDD" id="cd00075">
    <property type="entry name" value="HATPase"/>
    <property type="match status" value="1"/>
</dbReference>
<dbReference type="Pfam" id="PF00512">
    <property type="entry name" value="HisKA"/>
    <property type="match status" value="1"/>
</dbReference>
<dbReference type="CDD" id="cd00130">
    <property type="entry name" value="PAS"/>
    <property type="match status" value="3"/>
</dbReference>
<dbReference type="InterPro" id="IPR003594">
    <property type="entry name" value="HATPase_dom"/>
</dbReference>
<dbReference type="Pfam" id="PF13426">
    <property type="entry name" value="PAS_9"/>
    <property type="match status" value="1"/>
</dbReference>
<dbReference type="SMART" id="SM00388">
    <property type="entry name" value="HisKA"/>
    <property type="match status" value="1"/>
</dbReference>
<dbReference type="InterPro" id="IPR004358">
    <property type="entry name" value="Sig_transdc_His_kin-like_C"/>
</dbReference>
<dbReference type="Gene3D" id="3.30.450.20">
    <property type="entry name" value="PAS domain"/>
    <property type="match status" value="3"/>
</dbReference>
<dbReference type="Gene3D" id="3.30.565.10">
    <property type="entry name" value="Histidine kinase-like ATPase, C-terminal domain"/>
    <property type="match status" value="1"/>
</dbReference>
<evidence type="ECO:0000256" key="10">
    <source>
        <dbReference type="ARBA" id="ARBA00022741"/>
    </source>
</evidence>
<feature type="domain" description="PAS" evidence="17">
    <location>
        <begin position="52"/>
        <end position="124"/>
    </location>
</feature>
<evidence type="ECO:0000256" key="14">
    <source>
        <dbReference type="ARBA" id="ARBA00023136"/>
    </source>
</evidence>
<dbReference type="Pfam" id="PF02518">
    <property type="entry name" value="HATPase_c"/>
    <property type="match status" value="1"/>
</dbReference>
<reference evidence="19 20" key="1">
    <citation type="submission" date="2019-01" db="EMBL/GenBank/DDBJ databases">
        <title>Ktedonosporobacter rubrisoli SCAWS-G2.</title>
        <authorList>
            <person name="Huang Y."/>
            <person name="Yan B."/>
        </authorList>
    </citation>
    <scope>NUCLEOTIDE SEQUENCE [LARGE SCALE GENOMIC DNA]</scope>
    <source>
        <strain evidence="19 20">SCAWS-G2</strain>
    </source>
</reference>
<dbReference type="Gene3D" id="2.10.70.100">
    <property type="match status" value="1"/>
</dbReference>
<dbReference type="SMART" id="SM00086">
    <property type="entry name" value="PAC"/>
    <property type="match status" value="2"/>
</dbReference>
<dbReference type="InterPro" id="IPR003661">
    <property type="entry name" value="HisK_dim/P_dom"/>
</dbReference>
<dbReference type="InterPro" id="IPR001610">
    <property type="entry name" value="PAC"/>
</dbReference>